<comment type="caution">
    <text evidence="2">The sequence shown here is derived from an EMBL/GenBank/DDBJ whole genome shotgun (WGS) entry which is preliminary data.</text>
</comment>
<protein>
    <recommendedName>
        <fullName evidence="1">Helitron helicase-like domain-containing protein</fullName>
    </recommendedName>
</protein>
<gene>
    <name evidence="2" type="ORF">F5878DRAFT_508267</name>
</gene>
<feature type="domain" description="Helitron helicase-like" evidence="1">
    <location>
        <begin position="16"/>
        <end position="110"/>
    </location>
</feature>
<feature type="non-terminal residue" evidence="2">
    <location>
        <position position="1"/>
    </location>
</feature>
<reference evidence="2" key="1">
    <citation type="submission" date="2022-08" db="EMBL/GenBank/DDBJ databases">
        <authorList>
            <consortium name="DOE Joint Genome Institute"/>
            <person name="Min B."/>
            <person name="Riley R."/>
            <person name="Sierra-Patev S."/>
            <person name="Naranjo-Ortiz M."/>
            <person name="Looney B."/>
            <person name="Konkel Z."/>
            <person name="Slot J.C."/>
            <person name="Sakamoto Y."/>
            <person name="Steenwyk J.L."/>
            <person name="Rokas A."/>
            <person name="Carro J."/>
            <person name="Camarero S."/>
            <person name="Ferreira P."/>
            <person name="Molpeceres G."/>
            <person name="Ruiz-Duenas F.J."/>
            <person name="Serrano A."/>
            <person name="Henrissat B."/>
            <person name="Drula E."/>
            <person name="Hughes K.W."/>
            <person name="Mata J.L."/>
            <person name="Ishikawa N.K."/>
            <person name="Vargas-Isla R."/>
            <person name="Ushijima S."/>
            <person name="Smith C.A."/>
            <person name="Ahrendt S."/>
            <person name="Andreopoulos W."/>
            <person name="He G."/>
            <person name="Labutti K."/>
            <person name="Lipzen A."/>
            <person name="Ng V."/>
            <person name="Sandor L."/>
            <person name="Barry K."/>
            <person name="Martinez A.T."/>
            <person name="Xiao Y."/>
            <person name="Gibbons J.G."/>
            <person name="Terashima K."/>
            <person name="Hibbett D.S."/>
            <person name="Grigoriev I.V."/>
        </authorList>
    </citation>
    <scope>NUCLEOTIDE SEQUENCE</scope>
    <source>
        <strain evidence="2">TFB9207</strain>
    </source>
</reference>
<name>A0AA38NX70_9AGAR</name>
<accession>A0AA38NX70</accession>
<proteinExistence type="predicted"/>
<dbReference type="EMBL" id="MU807012">
    <property type="protein sequence ID" value="KAJ3832284.1"/>
    <property type="molecule type" value="Genomic_DNA"/>
</dbReference>
<dbReference type="AlphaFoldDB" id="A0AA38NX70"/>
<dbReference type="Proteomes" id="UP001163846">
    <property type="component" value="Unassembled WGS sequence"/>
</dbReference>
<feature type="non-terminal residue" evidence="2">
    <location>
        <position position="111"/>
    </location>
</feature>
<organism evidence="2 3">
    <name type="scientific">Lentinula raphanica</name>
    <dbReference type="NCBI Taxonomy" id="153919"/>
    <lineage>
        <taxon>Eukaryota</taxon>
        <taxon>Fungi</taxon>
        <taxon>Dikarya</taxon>
        <taxon>Basidiomycota</taxon>
        <taxon>Agaricomycotina</taxon>
        <taxon>Agaricomycetes</taxon>
        <taxon>Agaricomycetidae</taxon>
        <taxon>Agaricales</taxon>
        <taxon>Marasmiineae</taxon>
        <taxon>Omphalotaceae</taxon>
        <taxon>Lentinula</taxon>
    </lineage>
</organism>
<sequence length="111" mass="12210">IQRREALLRTSLKVKRANFANVASTFAMVSADTIHTVSQRMAAGDCTTFNSSEELQVLNLMRQINAINSHVPGSTSGKVEMRNEIRALTIEKGAPSFYITINPADVYNPIV</sequence>
<evidence type="ECO:0000259" key="1">
    <source>
        <dbReference type="Pfam" id="PF14214"/>
    </source>
</evidence>
<evidence type="ECO:0000313" key="2">
    <source>
        <dbReference type="EMBL" id="KAJ3832284.1"/>
    </source>
</evidence>
<dbReference type="InterPro" id="IPR025476">
    <property type="entry name" value="Helitron_helicase-like"/>
</dbReference>
<evidence type="ECO:0000313" key="3">
    <source>
        <dbReference type="Proteomes" id="UP001163846"/>
    </source>
</evidence>
<dbReference type="Pfam" id="PF14214">
    <property type="entry name" value="Helitron_like_N"/>
    <property type="match status" value="1"/>
</dbReference>
<keyword evidence="3" id="KW-1185">Reference proteome</keyword>